<evidence type="ECO:0000256" key="7">
    <source>
        <dbReference type="ARBA" id="ARBA00022723"/>
    </source>
</evidence>
<dbReference type="InterPro" id="IPR002755">
    <property type="entry name" value="DNA_primase_S"/>
</dbReference>
<evidence type="ECO:0000256" key="4">
    <source>
        <dbReference type="ARBA" id="ARBA00022679"/>
    </source>
</evidence>
<evidence type="ECO:0000256" key="9">
    <source>
        <dbReference type="ARBA" id="ARBA00023163"/>
    </source>
</evidence>
<proteinExistence type="inferred from homology"/>
<evidence type="ECO:0000256" key="3">
    <source>
        <dbReference type="ARBA" id="ARBA00022515"/>
    </source>
</evidence>
<dbReference type="SUPFAM" id="SSF56747">
    <property type="entry name" value="Prim-pol domain"/>
    <property type="match status" value="1"/>
</dbReference>
<keyword evidence="4 10" id="KW-0808">Transferase</keyword>
<evidence type="ECO:0000313" key="12">
    <source>
        <dbReference type="Proteomes" id="UP000789831"/>
    </source>
</evidence>
<dbReference type="GO" id="GO:0003899">
    <property type="term" value="F:DNA-directed RNA polymerase activity"/>
    <property type="evidence" value="ECO:0007669"/>
    <property type="project" value="InterPro"/>
</dbReference>
<keyword evidence="9" id="KW-0804">Transcription</keyword>
<dbReference type="GO" id="GO:0005658">
    <property type="term" value="C:alpha DNA polymerase:primase complex"/>
    <property type="evidence" value="ECO:0007669"/>
    <property type="project" value="UniProtKB-ARBA"/>
</dbReference>
<evidence type="ECO:0000256" key="10">
    <source>
        <dbReference type="RuleBase" id="RU003514"/>
    </source>
</evidence>
<dbReference type="GO" id="GO:0006269">
    <property type="term" value="P:DNA replication, synthesis of primer"/>
    <property type="evidence" value="ECO:0007669"/>
    <property type="project" value="UniProtKB-KW"/>
</dbReference>
<keyword evidence="12" id="KW-1185">Reference proteome</keyword>
<keyword evidence="6 10" id="KW-0235">DNA replication</keyword>
<evidence type="ECO:0000256" key="5">
    <source>
        <dbReference type="ARBA" id="ARBA00022695"/>
    </source>
</evidence>
<gene>
    <name evidence="11" type="ORF">AGERDE_LOCUS437</name>
</gene>
<evidence type="ECO:0000256" key="6">
    <source>
        <dbReference type="ARBA" id="ARBA00022705"/>
    </source>
</evidence>
<dbReference type="NCBIfam" id="TIGR00335">
    <property type="entry name" value="primase_sml"/>
    <property type="match status" value="1"/>
</dbReference>
<dbReference type="Pfam" id="PF01896">
    <property type="entry name" value="DNA_primase_S"/>
    <property type="match status" value="1"/>
</dbReference>
<dbReference type="EC" id="2.7.7.-" evidence="10"/>
<dbReference type="InterPro" id="IPR014052">
    <property type="entry name" value="DNA_primase_ssu_euk/arc"/>
</dbReference>
<protein>
    <recommendedName>
        <fullName evidence="10">DNA primase</fullName>
        <ecNumber evidence="10">2.7.7.-</ecNumber>
    </recommendedName>
</protein>
<sequence>MESMEIDSQQPTSTEDNNQAFVDQLSANEKLRIFYQRFFPYKPYYHWLNYETSPTKAFLNREFSFTLPNDVYVRYQSFKDAEELKNELLKEVPAKIDIGAVYTMRPKDKKFSPPNSFKPIMKELVIDIDLTDYDDVRQCCSKADICLKCWQFITVAIVIIDKTLRGKLYDFGFKHLLWVYSGRRGVHCWICDDRARKLDNDGRKAIISYLAMIKGGSQQEKKVFLSRPFHPSLERAYRIVDHYFTVLALENQDVMDTPERWTKLLKCIPEEAIRDVLNEKWETTPSRDSTLKWDDLMQALQNAVYLPGKNISKEVASKRAEALETIKREIQFQYIYPRLDENVSAHINHLLKSPFCIHPSTGRVCVPIPPDDFENFDPTKVPTVSTIIYEMSQWNERHPVQSGERKMSDYEKTSLKPYVKYFEDFVQEVLKDARIRRRAAQQRTMEF</sequence>
<keyword evidence="5" id="KW-0548">Nucleotidyltransferase</keyword>
<dbReference type="CDD" id="cd04860">
    <property type="entry name" value="AE_Prim_S"/>
    <property type="match status" value="1"/>
</dbReference>
<dbReference type="OrthoDB" id="19606at2759"/>
<dbReference type="Proteomes" id="UP000789831">
    <property type="component" value="Unassembled WGS sequence"/>
</dbReference>
<keyword evidence="3 10" id="KW-0639">Primosome</keyword>
<dbReference type="PANTHER" id="PTHR10536">
    <property type="entry name" value="DNA PRIMASE SMALL SUBUNIT"/>
    <property type="match status" value="1"/>
</dbReference>
<dbReference type="Gene3D" id="3.90.920.10">
    <property type="entry name" value="DNA primase, PRIM domain"/>
    <property type="match status" value="1"/>
</dbReference>
<dbReference type="GO" id="GO:0046872">
    <property type="term" value="F:metal ion binding"/>
    <property type="evidence" value="ECO:0007669"/>
    <property type="project" value="UniProtKB-KW"/>
</dbReference>
<accession>A0A9N8YMY3</accession>
<keyword evidence="7" id="KW-0479">Metal-binding</keyword>
<organism evidence="11 12">
    <name type="scientific">Ambispora gerdemannii</name>
    <dbReference type="NCBI Taxonomy" id="144530"/>
    <lineage>
        <taxon>Eukaryota</taxon>
        <taxon>Fungi</taxon>
        <taxon>Fungi incertae sedis</taxon>
        <taxon>Mucoromycota</taxon>
        <taxon>Glomeromycotina</taxon>
        <taxon>Glomeromycetes</taxon>
        <taxon>Archaeosporales</taxon>
        <taxon>Ambisporaceae</taxon>
        <taxon>Ambispora</taxon>
    </lineage>
</organism>
<evidence type="ECO:0000256" key="2">
    <source>
        <dbReference type="ARBA" id="ARBA00022478"/>
    </source>
</evidence>
<comment type="caution">
    <text evidence="11">The sequence shown here is derived from an EMBL/GenBank/DDBJ whole genome shotgun (WGS) entry which is preliminary data.</text>
</comment>
<dbReference type="FunFam" id="3.90.920.10:FF:000003">
    <property type="entry name" value="DNA primase"/>
    <property type="match status" value="1"/>
</dbReference>
<name>A0A9N8YMY3_9GLOM</name>
<evidence type="ECO:0000256" key="1">
    <source>
        <dbReference type="ARBA" id="ARBA00009762"/>
    </source>
</evidence>
<evidence type="ECO:0000313" key="11">
    <source>
        <dbReference type="EMBL" id="CAG8434880.1"/>
    </source>
</evidence>
<keyword evidence="8" id="KW-0862">Zinc</keyword>
<reference evidence="11" key="1">
    <citation type="submission" date="2021-06" db="EMBL/GenBank/DDBJ databases">
        <authorList>
            <person name="Kallberg Y."/>
            <person name="Tangrot J."/>
            <person name="Rosling A."/>
        </authorList>
    </citation>
    <scope>NUCLEOTIDE SEQUENCE</scope>
    <source>
        <strain evidence="11">MT106</strain>
    </source>
</reference>
<comment type="similarity">
    <text evidence="1 10">Belongs to the eukaryotic-type primase small subunit family.</text>
</comment>
<keyword evidence="2 10" id="KW-0240">DNA-directed RNA polymerase</keyword>
<dbReference type="EMBL" id="CAJVPL010000021">
    <property type="protein sequence ID" value="CAG8434880.1"/>
    <property type="molecule type" value="Genomic_DNA"/>
</dbReference>
<dbReference type="AlphaFoldDB" id="A0A9N8YMY3"/>
<evidence type="ECO:0000256" key="8">
    <source>
        <dbReference type="ARBA" id="ARBA00022833"/>
    </source>
</evidence>